<comment type="caution">
    <text evidence="7">Lacks conserved residue(s) required for the propagation of feature annotation.</text>
</comment>
<evidence type="ECO:0000256" key="6">
    <source>
        <dbReference type="ARBA" id="ARBA00023157"/>
    </source>
</evidence>
<dbReference type="Ensembl" id="ENSCSAVT00000002683.1">
    <property type="protein sequence ID" value="ENSCSAVP00000002642.1"/>
    <property type="gene ID" value="ENSCSAVG00000001563.1"/>
</dbReference>
<dbReference type="HOGENOM" id="CLU_1492320_0_0_1"/>
<dbReference type="STRING" id="51511.ENSCSAVP00000002642"/>
<reference evidence="9" key="1">
    <citation type="submission" date="2003-08" db="EMBL/GenBank/DDBJ databases">
        <authorList>
            <person name="Birren B."/>
            <person name="Nusbaum C."/>
            <person name="Abebe A."/>
            <person name="Abouelleil A."/>
            <person name="Adekoya E."/>
            <person name="Ait-zahra M."/>
            <person name="Allen N."/>
            <person name="Allen T."/>
            <person name="An P."/>
            <person name="Anderson M."/>
            <person name="Anderson S."/>
            <person name="Arachchi H."/>
            <person name="Armbruster J."/>
            <person name="Bachantsang P."/>
            <person name="Baldwin J."/>
            <person name="Barry A."/>
            <person name="Bayul T."/>
            <person name="Blitshsteyn B."/>
            <person name="Bloom T."/>
            <person name="Blye J."/>
            <person name="Boguslavskiy L."/>
            <person name="Borowsky M."/>
            <person name="Boukhgalter B."/>
            <person name="Brunache A."/>
            <person name="Butler J."/>
            <person name="Calixte N."/>
            <person name="Calvo S."/>
            <person name="Camarata J."/>
            <person name="Campo K."/>
            <person name="Chang J."/>
            <person name="Cheshatsang Y."/>
            <person name="Citroen M."/>
            <person name="Collymore A."/>
            <person name="Considine T."/>
            <person name="Cook A."/>
            <person name="Cooke P."/>
            <person name="Corum B."/>
            <person name="Cuomo C."/>
            <person name="David R."/>
            <person name="Dawoe T."/>
            <person name="Degray S."/>
            <person name="Dodge S."/>
            <person name="Dooley K."/>
            <person name="Dorje P."/>
            <person name="Dorjee K."/>
            <person name="Dorris L."/>
            <person name="Duffey N."/>
            <person name="Dupes A."/>
            <person name="Elkins T."/>
            <person name="Engels R."/>
            <person name="Erickson J."/>
            <person name="Farina A."/>
            <person name="Faro S."/>
            <person name="Ferreira P."/>
            <person name="Fischer H."/>
            <person name="Fitzgerald M."/>
            <person name="Foley K."/>
            <person name="Gage D."/>
            <person name="Galagan J."/>
            <person name="Gearin G."/>
            <person name="Gnerre S."/>
            <person name="Gnirke A."/>
            <person name="Goyette A."/>
            <person name="Graham J."/>
            <person name="Grandbois E."/>
            <person name="Gyaltsen K."/>
            <person name="Hafez N."/>
            <person name="Hagopian D."/>
            <person name="Hagos B."/>
            <person name="Hall J."/>
            <person name="Hatcher B."/>
            <person name="Heller A."/>
            <person name="Higgins H."/>
            <person name="Honan T."/>
            <person name="Horn A."/>
            <person name="Houde N."/>
            <person name="Hughes L."/>
            <person name="Hulme W."/>
            <person name="Husby E."/>
            <person name="Iliev I."/>
            <person name="Jaffe D."/>
            <person name="Jones C."/>
            <person name="Kamal M."/>
            <person name="Kamat A."/>
            <person name="Kamvysselis M."/>
            <person name="Karlsson E."/>
            <person name="Kells C."/>
            <person name="Kieu A."/>
            <person name="Kisner P."/>
            <person name="Kodira C."/>
            <person name="Kulbokas E."/>
            <person name="Labutti K."/>
            <person name="Lama D."/>
            <person name="Landers T."/>
            <person name="Leger J."/>
            <person name="Levine S."/>
            <person name="Lewis D."/>
            <person name="Lewis T."/>
            <person name="Lindblad-toh K."/>
            <person name="Liu X."/>
            <person name="Lokyitsang T."/>
            <person name="Lokyitsang Y."/>
            <person name="Lucien O."/>
            <person name="Lui A."/>
            <person name="Ma L.J."/>
            <person name="Mabbitt R."/>
            <person name="Macdonald J."/>
            <person name="Maclean C."/>
            <person name="Major J."/>
            <person name="Manning J."/>
            <person name="Marabella R."/>
            <person name="Maru K."/>
            <person name="Matthews C."/>
            <person name="Mauceli E."/>
            <person name="Mccarthy M."/>
            <person name="Mcdonough S."/>
            <person name="Mcghee T."/>
            <person name="Meldrim J."/>
            <person name="Meneus L."/>
            <person name="Mesirov J."/>
            <person name="Mihalev A."/>
            <person name="Mihova T."/>
            <person name="Mikkelsen T."/>
            <person name="Mlenga V."/>
            <person name="Moru K."/>
            <person name="Mozes J."/>
            <person name="Mulrain L."/>
            <person name="Munson G."/>
            <person name="Naylor J."/>
            <person name="Newes C."/>
            <person name="Nguyen C."/>
            <person name="Nguyen N."/>
            <person name="Nguyen T."/>
            <person name="Nicol R."/>
            <person name="Nielsen C."/>
            <person name="Nizzari M."/>
            <person name="Norbu C."/>
            <person name="Norbu N."/>
            <person name="O'donnell P."/>
            <person name="Okoawo O."/>
            <person name="O'leary S."/>
            <person name="Omotosho B."/>
            <person name="O'neill K."/>
            <person name="Osman S."/>
            <person name="Parker S."/>
            <person name="Perrin D."/>
            <person name="Phunkhang P."/>
            <person name="Piqani B."/>
            <person name="Purcell S."/>
            <person name="Rachupka T."/>
            <person name="Ramasamy U."/>
            <person name="Rameau R."/>
            <person name="Ray V."/>
            <person name="Raymond C."/>
            <person name="Retta R."/>
            <person name="Richardson S."/>
            <person name="Rise C."/>
            <person name="Rodriguez J."/>
            <person name="Rogers J."/>
            <person name="Rogov P."/>
            <person name="Rutman M."/>
            <person name="Schupbach R."/>
            <person name="Seaman C."/>
            <person name="Settipalli S."/>
            <person name="Sharpe T."/>
            <person name="Sheridan J."/>
            <person name="Sherpa N."/>
            <person name="Shi J."/>
            <person name="Smirnov S."/>
            <person name="Smith C."/>
            <person name="Sougnez C."/>
            <person name="Spencer B."/>
            <person name="Stalker J."/>
            <person name="Stange-thomann N."/>
            <person name="Stavropoulos S."/>
            <person name="Stetson K."/>
            <person name="Stone C."/>
            <person name="Stone S."/>
            <person name="Stubbs M."/>
            <person name="Talamas J."/>
            <person name="Tchuinga P."/>
            <person name="Tenzing P."/>
            <person name="Tesfaye S."/>
            <person name="Theodore J."/>
            <person name="Thoulutsang Y."/>
            <person name="Topham K."/>
            <person name="Towey S."/>
            <person name="Tsamla T."/>
            <person name="Tsomo N."/>
            <person name="Vallee D."/>
            <person name="Vassiliev H."/>
            <person name="Venkataraman V."/>
            <person name="Vinson J."/>
            <person name="Vo A."/>
            <person name="Wade C."/>
            <person name="Wang S."/>
            <person name="Wangchuk T."/>
            <person name="Wangdi T."/>
            <person name="Whittaker C."/>
            <person name="Wilkinson J."/>
            <person name="Wu Y."/>
            <person name="Wyman D."/>
            <person name="Yadav S."/>
            <person name="Yang S."/>
            <person name="Yang X."/>
            <person name="Yeager S."/>
            <person name="Yee E."/>
            <person name="Young G."/>
            <person name="Zainoun J."/>
            <person name="Zembeck L."/>
            <person name="Zimmer A."/>
            <person name="Zody M."/>
            <person name="Lander E."/>
        </authorList>
    </citation>
    <scope>NUCLEOTIDE SEQUENCE [LARGE SCALE GENOMIC DNA]</scope>
</reference>
<dbReference type="GO" id="GO:0016192">
    <property type="term" value="P:vesicle-mediated transport"/>
    <property type="evidence" value="ECO:0007669"/>
    <property type="project" value="UniProtKB-ARBA"/>
</dbReference>
<keyword evidence="2" id="KW-0812">Transmembrane</keyword>
<dbReference type="InterPro" id="IPR050685">
    <property type="entry name" value="LDLR"/>
</dbReference>
<reference evidence="8" key="3">
    <citation type="submission" date="2025-09" db="UniProtKB">
        <authorList>
            <consortium name="Ensembl"/>
        </authorList>
    </citation>
    <scope>IDENTIFICATION</scope>
</reference>
<keyword evidence="6 7" id="KW-1015">Disulfide bond</keyword>
<organism evidence="8 9">
    <name type="scientific">Ciona savignyi</name>
    <name type="common">Pacific transparent sea squirt</name>
    <dbReference type="NCBI Taxonomy" id="51511"/>
    <lineage>
        <taxon>Eukaryota</taxon>
        <taxon>Metazoa</taxon>
        <taxon>Chordata</taxon>
        <taxon>Tunicata</taxon>
        <taxon>Ascidiacea</taxon>
        <taxon>Phlebobranchia</taxon>
        <taxon>Cionidae</taxon>
        <taxon>Ciona</taxon>
    </lineage>
</organism>
<dbReference type="Proteomes" id="UP000007875">
    <property type="component" value="Unassembled WGS sequence"/>
</dbReference>
<keyword evidence="3" id="KW-0677">Repeat</keyword>
<name>H2YBE4_CIOSA</name>
<feature type="disulfide bond" evidence="7">
    <location>
        <begin position="120"/>
        <end position="135"/>
    </location>
</feature>
<keyword evidence="4" id="KW-1133">Transmembrane helix</keyword>
<proteinExistence type="predicted"/>
<evidence type="ECO:0000256" key="4">
    <source>
        <dbReference type="ARBA" id="ARBA00022989"/>
    </source>
</evidence>
<keyword evidence="9" id="KW-1185">Reference proteome</keyword>
<dbReference type="AlphaFoldDB" id="H2YBE4"/>
<feature type="disulfide bond" evidence="7">
    <location>
        <begin position="162"/>
        <end position="177"/>
    </location>
</feature>
<accession>H2YBE4</accession>
<dbReference type="PANTHER" id="PTHR24270">
    <property type="entry name" value="LOW-DENSITY LIPOPROTEIN RECEPTOR-RELATED"/>
    <property type="match status" value="1"/>
</dbReference>
<reference evidence="8" key="2">
    <citation type="submission" date="2025-08" db="UniProtKB">
        <authorList>
            <consortium name="Ensembl"/>
        </authorList>
    </citation>
    <scope>IDENTIFICATION</scope>
</reference>
<evidence type="ECO:0000256" key="2">
    <source>
        <dbReference type="ARBA" id="ARBA00022692"/>
    </source>
</evidence>
<dbReference type="PRINTS" id="PR00261">
    <property type="entry name" value="LDLRECEPTOR"/>
</dbReference>
<dbReference type="InterPro" id="IPR036055">
    <property type="entry name" value="LDL_receptor-like_sf"/>
</dbReference>
<evidence type="ECO:0000256" key="5">
    <source>
        <dbReference type="ARBA" id="ARBA00023136"/>
    </source>
</evidence>
<dbReference type="OMA" id="ENRTDEC"/>
<dbReference type="GO" id="GO:0005886">
    <property type="term" value="C:plasma membrane"/>
    <property type="evidence" value="ECO:0007669"/>
    <property type="project" value="TreeGrafter"/>
</dbReference>
<evidence type="ECO:0000313" key="9">
    <source>
        <dbReference type="Proteomes" id="UP000007875"/>
    </source>
</evidence>
<dbReference type="SMART" id="SM00192">
    <property type="entry name" value="LDLa"/>
    <property type="match status" value="3"/>
</dbReference>
<dbReference type="PROSITE" id="PS50068">
    <property type="entry name" value="LDLRA_2"/>
    <property type="match status" value="2"/>
</dbReference>
<dbReference type="PANTHER" id="PTHR24270:SF61">
    <property type="entry name" value="EGF-LIKE DOMAIN-CONTAINING PROTEIN"/>
    <property type="match status" value="1"/>
</dbReference>
<dbReference type="InParanoid" id="H2YBE4"/>
<sequence length="181" mass="20138">DGSDEIVFNSTLHQTTGISCGKLAGGAPKQCYLPNRYVCNHELDCFFGEDESNCSHTFDCGLTSFGRNQYKIRIQFCDKVKNCLNNADEIPYSIGIPGFQCSVTKTHLTNYCMLPEQYVCDGTNDCDYGTDECFCTNSNDYVGASCFRCLNRQLVIPNTLRCDGSFHCNDLSDECLCSNPP</sequence>
<dbReference type="SUPFAM" id="SSF57424">
    <property type="entry name" value="LDL receptor-like module"/>
    <property type="match status" value="1"/>
</dbReference>
<evidence type="ECO:0008006" key="10">
    <source>
        <dbReference type="Google" id="ProtNLM"/>
    </source>
</evidence>
<comment type="subcellular location">
    <subcellularLocation>
        <location evidence="1">Membrane</location>
        <topology evidence="1">Single-pass membrane protein</topology>
    </subcellularLocation>
</comment>
<dbReference type="Gene3D" id="4.10.400.10">
    <property type="entry name" value="Low-density Lipoprotein Receptor"/>
    <property type="match status" value="3"/>
</dbReference>
<keyword evidence="5" id="KW-0472">Membrane</keyword>
<dbReference type="InterPro" id="IPR002172">
    <property type="entry name" value="LDrepeatLR_classA_rpt"/>
</dbReference>
<evidence type="ECO:0000256" key="3">
    <source>
        <dbReference type="ARBA" id="ARBA00022737"/>
    </source>
</evidence>
<evidence type="ECO:0000256" key="7">
    <source>
        <dbReference type="PROSITE-ProRule" id="PRU00124"/>
    </source>
</evidence>
<evidence type="ECO:0000256" key="1">
    <source>
        <dbReference type="ARBA" id="ARBA00004167"/>
    </source>
</evidence>
<protein>
    <recommendedName>
        <fullName evidence="10">EGF-like domain-containing protein</fullName>
    </recommendedName>
</protein>
<evidence type="ECO:0000313" key="8">
    <source>
        <dbReference type="Ensembl" id="ENSCSAVP00000002642.1"/>
    </source>
</evidence>